<dbReference type="AlphaFoldDB" id="A0A0S6W4B1"/>
<accession>A0A0S6W4B1</accession>
<dbReference type="Proteomes" id="UP000030700">
    <property type="component" value="Unassembled WGS sequence"/>
</dbReference>
<dbReference type="PANTHER" id="PTHR43022:SF1">
    <property type="entry name" value="PROTEIN SMF"/>
    <property type="match status" value="1"/>
</dbReference>
<evidence type="ECO:0000259" key="3">
    <source>
        <dbReference type="Pfam" id="PF17782"/>
    </source>
</evidence>
<sequence>MLPDAIRVTELMRHTLTPRAQWAYVFFLMGELDARKYWIGLNMVPGVGAITYRKLLNAFHDPQKVFSASPASFRSIPGLAEKTIANILQFDVERAVQQEFDAIASHGAHIITWDDDEYPDALKNIFDPPPILYVKGQRLHAHDVMVAIVGSRQSSTYGRSVAEQLAKQFALKGVSVVSGMARGIDSAAHRGAIRAGGQTIAVLGCGVDVVYPPEHADLYQEIIEKGTILSELPMTTKPDRRNFPARNRIISGLSLATVVVEAGEQSGALITADMALEQGRDVFAVPGNITSGSSKGTNRLIKQGAALIEHADDVLNAISSEIRRELQQETQPELPLLASSPKSSVPPLPLALTPLEEKILELIPTEPIHIDEIAMQTQTASGTVSATLMMLEMKNLIRQLAGKMFVRQ</sequence>
<name>A0A0S6W4B1_9BACT</name>
<dbReference type="NCBIfam" id="TIGR00732">
    <property type="entry name" value="dprA"/>
    <property type="match status" value="1"/>
</dbReference>
<evidence type="ECO:0000313" key="5">
    <source>
        <dbReference type="Proteomes" id="UP000030700"/>
    </source>
</evidence>
<evidence type="ECO:0000259" key="2">
    <source>
        <dbReference type="Pfam" id="PF02481"/>
    </source>
</evidence>
<dbReference type="Gene3D" id="1.10.10.10">
    <property type="entry name" value="Winged helix-like DNA-binding domain superfamily/Winged helix DNA-binding domain"/>
    <property type="match status" value="1"/>
</dbReference>
<dbReference type="HOGENOM" id="CLU_029601_1_1_0"/>
<protein>
    <submittedName>
        <fullName evidence="4">DNA protecting protein DprA</fullName>
    </submittedName>
</protein>
<dbReference type="Gene3D" id="3.40.50.450">
    <property type="match status" value="1"/>
</dbReference>
<organism evidence="4">
    <name type="scientific">Candidatus Moduliflexus flocculans</name>
    <dbReference type="NCBI Taxonomy" id="1499966"/>
    <lineage>
        <taxon>Bacteria</taxon>
        <taxon>Candidatus Moduliflexota</taxon>
        <taxon>Candidatus Moduliflexia</taxon>
        <taxon>Candidatus Moduliflexales</taxon>
        <taxon>Candidatus Moduliflexaceae</taxon>
    </lineage>
</organism>
<comment type="similarity">
    <text evidence="1">Belongs to the DprA/Smf family.</text>
</comment>
<dbReference type="InterPro" id="IPR041614">
    <property type="entry name" value="DprA_WH"/>
</dbReference>
<dbReference type="SUPFAM" id="SSF47781">
    <property type="entry name" value="RuvA domain 2-like"/>
    <property type="match status" value="1"/>
</dbReference>
<dbReference type="PANTHER" id="PTHR43022">
    <property type="entry name" value="PROTEIN SMF"/>
    <property type="match status" value="1"/>
</dbReference>
<dbReference type="EMBL" id="DF820459">
    <property type="protein sequence ID" value="GAK52931.1"/>
    <property type="molecule type" value="Genomic_DNA"/>
</dbReference>
<dbReference type="InterPro" id="IPR036388">
    <property type="entry name" value="WH-like_DNA-bd_sf"/>
</dbReference>
<dbReference type="STRING" id="1499966.U14_04190"/>
<dbReference type="InterPro" id="IPR010994">
    <property type="entry name" value="RuvA_2-like"/>
</dbReference>
<evidence type="ECO:0000313" key="4">
    <source>
        <dbReference type="EMBL" id="GAK52931.1"/>
    </source>
</evidence>
<feature type="domain" description="DprA winged helix" evidence="3">
    <location>
        <begin position="346"/>
        <end position="403"/>
    </location>
</feature>
<keyword evidence="5" id="KW-1185">Reference proteome</keyword>
<dbReference type="GO" id="GO:0009294">
    <property type="term" value="P:DNA-mediated transformation"/>
    <property type="evidence" value="ECO:0007669"/>
    <property type="project" value="InterPro"/>
</dbReference>
<dbReference type="Pfam" id="PF17782">
    <property type="entry name" value="WHD_DprA"/>
    <property type="match status" value="1"/>
</dbReference>
<dbReference type="InterPro" id="IPR057666">
    <property type="entry name" value="DrpA_SLOG"/>
</dbReference>
<reference evidence="4" key="1">
    <citation type="journal article" date="2015" name="PeerJ">
        <title>First genomic representation of candidate bacterial phylum KSB3 points to enhanced environmental sensing as a trigger of wastewater bulking.</title>
        <authorList>
            <person name="Sekiguchi Y."/>
            <person name="Ohashi A."/>
            <person name="Parks D.H."/>
            <person name="Yamauchi T."/>
            <person name="Tyson G.W."/>
            <person name="Hugenholtz P."/>
        </authorList>
    </citation>
    <scope>NUCLEOTIDE SEQUENCE [LARGE SCALE GENOMIC DNA]</scope>
</reference>
<evidence type="ECO:0000256" key="1">
    <source>
        <dbReference type="ARBA" id="ARBA00006525"/>
    </source>
</evidence>
<dbReference type="Pfam" id="PF02481">
    <property type="entry name" value="DNA_processg_A"/>
    <property type="match status" value="1"/>
</dbReference>
<feature type="domain" description="Smf/DprA SLOG" evidence="2">
    <location>
        <begin position="110"/>
        <end position="318"/>
    </location>
</feature>
<dbReference type="SUPFAM" id="SSF102405">
    <property type="entry name" value="MCP/YpsA-like"/>
    <property type="match status" value="1"/>
</dbReference>
<proteinExistence type="inferred from homology"/>
<dbReference type="InterPro" id="IPR003488">
    <property type="entry name" value="DprA"/>
</dbReference>
<gene>
    <name evidence="4" type="ORF">U14_04190</name>
</gene>